<dbReference type="PANTHER" id="PTHR12358">
    <property type="entry name" value="SPHINGOSINE KINASE"/>
    <property type="match status" value="1"/>
</dbReference>
<reference evidence="10 11" key="1">
    <citation type="submission" date="2019-06" db="EMBL/GenBank/DDBJ databases">
        <title>Sequencing the genomes of 1000 actinobacteria strains.</title>
        <authorList>
            <person name="Klenk H.-P."/>
        </authorList>
    </citation>
    <scope>NUCLEOTIDE SEQUENCE [LARGE SCALE GENOMIC DNA]</scope>
    <source>
        <strain evidence="10 11">DSM 12335</strain>
    </source>
</reference>
<dbReference type="InterPro" id="IPR017438">
    <property type="entry name" value="ATP-NAD_kinase_N"/>
</dbReference>
<evidence type="ECO:0000256" key="2">
    <source>
        <dbReference type="ARBA" id="ARBA00005983"/>
    </source>
</evidence>
<keyword evidence="7" id="KW-0443">Lipid metabolism</keyword>
<dbReference type="EMBL" id="VFOP01000001">
    <property type="protein sequence ID" value="TQL51448.1"/>
    <property type="molecule type" value="Genomic_DNA"/>
</dbReference>
<evidence type="ECO:0000256" key="6">
    <source>
        <dbReference type="ARBA" id="ARBA00022840"/>
    </source>
</evidence>
<dbReference type="GO" id="GO:0016301">
    <property type="term" value="F:kinase activity"/>
    <property type="evidence" value="ECO:0007669"/>
    <property type="project" value="UniProtKB-KW"/>
</dbReference>
<keyword evidence="4" id="KW-0547">Nucleotide-binding</keyword>
<evidence type="ECO:0000256" key="8">
    <source>
        <dbReference type="ARBA" id="ARBA00023264"/>
    </source>
</evidence>
<keyword evidence="6" id="KW-0067">ATP-binding</keyword>
<evidence type="ECO:0000313" key="10">
    <source>
        <dbReference type="EMBL" id="TQL51448.1"/>
    </source>
</evidence>
<organism evidence="10 11">
    <name type="scientific">Ornithinicoccus hortensis</name>
    <dbReference type="NCBI Taxonomy" id="82346"/>
    <lineage>
        <taxon>Bacteria</taxon>
        <taxon>Bacillati</taxon>
        <taxon>Actinomycetota</taxon>
        <taxon>Actinomycetes</taxon>
        <taxon>Micrococcales</taxon>
        <taxon>Intrasporangiaceae</taxon>
        <taxon>Ornithinicoccus</taxon>
    </lineage>
</organism>
<dbReference type="OrthoDB" id="3171056at2"/>
<dbReference type="Pfam" id="PF00781">
    <property type="entry name" value="DAGK_cat"/>
    <property type="match status" value="1"/>
</dbReference>
<evidence type="ECO:0000256" key="4">
    <source>
        <dbReference type="ARBA" id="ARBA00022741"/>
    </source>
</evidence>
<name>A0A542YTN9_9MICO</name>
<evidence type="ECO:0000313" key="11">
    <source>
        <dbReference type="Proteomes" id="UP000319516"/>
    </source>
</evidence>
<dbReference type="Proteomes" id="UP000319516">
    <property type="component" value="Unassembled WGS sequence"/>
</dbReference>
<sequence length="306" mass="31945">MTTRVVAILNPARSRADRAVQLVHAACADRGWPAPTLLTTTVAEPGGAQARRAVAEGADLVVVGGGDGTVRAVAEVLGGTGLPLGILPLGTANLFARNLDLPRRDLTGAVRVALDGRLRGVDLGWACYTQQGPVGPVVSDETAFLVVLGIGHDADTVSAVDPGLKRRIRWAAYFLPGLRRLAAAPVDLAVRRDGGPEQQVRAWSLLVANCGRIPLGITVVPGARPDDGRLELALVAPPRVWHWVPIAVQGLVGHRRPVCGLGYRQVGAVRVTAPGGVTIQVDGDPHPEVLAVSARVEPGALMVRVP</sequence>
<gene>
    <name evidence="10" type="ORF">FB467_2594</name>
</gene>
<dbReference type="InterPro" id="IPR050187">
    <property type="entry name" value="Lipid_Phosphate_FormReg"/>
</dbReference>
<keyword evidence="7" id="KW-0444">Lipid biosynthesis</keyword>
<evidence type="ECO:0000256" key="5">
    <source>
        <dbReference type="ARBA" id="ARBA00022777"/>
    </source>
</evidence>
<dbReference type="Gene3D" id="2.60.200.40">
    <property type="match status" value="1"/>
</dbReference>
<protein>
    <submittedName>
        <fullName evidence="10">Diacylglycerol kinase family enzyme</fullName>
    </submittedName>
</protein>
<keyword evidence="3" id="KW-0808">Transferase</keyword>
<dbReference type="GO" id="GO:0005524">
    <property type="term" value="F:ATP binding"/>
    <property type="evidence" value="ECO:0007669"/>
    <property type="project" value="UniProtKB-KW"/>
</dbReference>
<comment type="similarity">
    <text evidence="2">Belongs to the diacylglycerol/lipid kinase family.</text>
</comment>
<dbReference type="AlphaFoldDB" id="A0A542YTN9"/>
<dbReference type="InterPro" id="IPR016064">
    <property type="entry name" value="NAD/diacylglycerol_kinase_sf"/>
</dbReference>
<dbReference type="PROSITE" id="PS50146">
    <property type="entry name" value="DAGK"/>
    <property type="match status" value="1"/>
</dbReference>
<accession>A0A542YTN9</accession>
<keyword evidence="5 10" id="KW-0418">Kinase</keyword>
<dbReference type="PANTHER" id="PTHR12358:SF54">
    <property type="entry name" value="SPHINGOSINE KINASE RELATED PROTEIN"/>
    <property type="match status" value="1"/>
</dbReference>
<evidence type="ECO:0000256" key="3">
    <source>
        <dbReference type="ARBA" id="ARBA00022679"/>
    </source>
</evidence>
<dbReference type="GO" id="GO:0008654">
    <property type="term" value="P:phospholipid biosynthetic process"/>
    <property type="evidence" value="ECO:0007669"/>
    <property type="project" value="UniProtKB-KW"/>
</dbReference>
<evidence type="ECO:0000256" key="1">
    <source>
        <dbReference type="ARBA" id="ARBA00001946"/>
    </source>
</evidence>
<dbReference type="Gene3D" id="3.40.50.10330">
    <property type="entry name" value="Probable inorganic polyphosphate/atp-NAD kinase, domain 1"/>
    <property type="match status" value="1"/>
</dbReference>
<evidence type="ECO:0000256" key="7">
    <source>
        <dbReference type="ARBA" id="ARBA00023209"/>
    </source>
</evidence>
<comment type="cofactor">
    <cofactor evidence="1">
        <name>Mg(2+)</name>
        <dbReference type="ChEBI" id="CHEBI:18420"/>
    </cofactor>
</comment>
<keyword evidence="8" id="KW-1208">Phospholipid metabolism</keyword>
<dbReference type="Pfam" id="PF19279">
    <property type="entry name" value="YegS_C"/>
    <property type="match status" value="1"/>
</dbReference>
<keyword evidence="11" id="KW-1185">Reference proteome</keyword>
<comment type="caution">
    <text evidence="10">The sequence shown here is derived from an EMBL/GenBank/DDBJ whole genome shotgun (WGS) entry which is preliminary data.</text>
</comment>
<evidence type="ECO:0000259" key="9">
    <source>
        <dbReference type="PROSITE" id="PS50146"/>
    </source>
</evidence>
<proteinExistence type="inferred from homology"/>
<dbReference type="SUPFAM" id="SSF111331">
    <property type="entry name" value="NAD kinase/diacylglycerol kinase-like"/>
    <property type="match status" value="1"/>
</dbReference>
<feature type="domain" description="DAGKc" evidence="9">
    <location>
        <begin position="1"/>
        <end position="130"/>
    </location>
</feature>
<dbReference type="InterPro" id="IPR045540">
    <property type="entry name" value="YegS/DAGK_C"/>
</dbReference>
<dbReference type="RefSeq" id="WP_141785446.1">
    <property type="nucleotide sequence ID" value="NZ_BAAAIK010000011.1"/>
</dbReference>
<dbReference type="InterPro" id="IPR001206">
    <property type="entry name" value="Diacylglycerol_kinase_cat_dom"/>
</dbReference>
<keyword evidence="7" id="KW-0594">Phospholipid biosynthesis</keyword>